<feature type="domain" description="NADH:ubiquinone oxidoreductase intermediate-associated protein 30" evidence="2">
    <location>
        <begin position="70"/>
        <end position="190"/>
    </location>
</feature>
<gene>
    <name evidence="3" type="ORF">SMAR1039_LOCUS16</name>
</gene>
<dbReference type="GO" id="GO:0051082">
    <property type="term" value="F:unfolded protein binding"/>
    <property type="evidence" value="ECO:0007669"/>
    <property type="project" value="TreeGrafter"/>
</dbReference>
<dbReference type="GO" id="GO:0032981">
    <property type="term" value="P:mitochondrial respiratory chain complex I assembly"/>
    <property type="evidence" value="ECO:0007669"/>
    <property type="project" value="TreeGrafter"/>
</dbReference>
<accession>A0A7S1VVB5</accession>
<dbReference type="GO" id="GO:0006120">
    <property type="term" value="P:mitochondrial electron transport, NADH to ubiquinone"/>
    <property type="evidence" value="ECO:0007669"/>
    <property type="project" value="TreeGrafter"/>
</dbReference>
<dbReference type="PANTHER" id="PTHR13194:SF18">
    <property type="entry name" value="COMPLEX I INTERMEDIATE-ASSOCIATED PROTEIN 30, MITOCHONDRIAL"/>
    <property type="match status" value="1"/>
</dbReference>
<proteinExistence type="predicted"/>
<reference evidence="3" key="1">
    <citation type="submission" date="2021-01" db="EMBL/GenBank/DDBJ databases">
        <authorList>
            <person name="Corre E."/>
            <person name="Pelletier E."/>
            <person name="Niang G."/>
            <person name="Scheremetjew M."/>
            <person name="Finn R."/>
            <person name="Kale V."/>
            <person name="Holt S."/>
            <person name="Cochrane G."/>
            <person name="Meng A."/>
            <person name="Brown T."/>
            <person name="Cohen L."/>
        </authorList>
    </citation>
    <scope>NUCLEOTIDE SEQUENCE</scope>
    <source>
        <strain evidence="3">FE7</strain>
    </source>
</reference>
<evidence type="ECO:0000256" key="1">
    <source>
        <dbReference type="SAM" id="MobiDB-lite"/>
    </source>
</evidence>
<feature type="compositionally biased region" description="Polar residues" evidence="1">
    <location>
        <begin position="342"/>
        <end position="352"/>
    </location>
</feature>
<dbReference type="InterPro" id="IPR013857">
    <property type="entry name" value="NADH-UbQ_OxRdtase-assoc_prot30"/>
</dbReference>
<sequence>MVRQLFLPVEGGGSLRRFLAIRQHLFRDKWQDDRPYRGPITLFDFRRPNDVADLRESLLPAKRRWGGIFSGWRVSDDSVIGGFSSSLMEFNEGQEPKGEVNNNNTIAPPFLRWSGKLNTEINRHSQLARNITRSGFAAIFTPEFPLGAPLGNKYKALEICCRTDGRTYAVNLKVESYFPEDMYQGFISGTGQNTIITDKAADNILTDADDNAKTHENTQTSVDEAAEEQPILDVREHLKTRQQIISSKDPNNHPYHGHPPAGFQRLILPFKDFALTSRGRMRYTQRDLDGSVNIESIGFTLMDANDGDFCFDLVSLRAVNIMGGEVVGTKEDDAREEEIATHFNQQRSKNED</sequence>
<evidence type="ECO:0000313" key="3">
    <source>
        <dbReference type="EMBL" id="CAD9312470.1"/>
    </source>
</evidence>
<dbReference type="GO" id="GO:0005739">
    <property type="term" value="C:mitochondrion"/>
    <property type="evidence" value="ECO:0007669"/>
    <property type="project" value="TreeGrafter"/>
</dbReference>
<evidence type="ECO:0000259" key="2">
    <source>
        <dbReference type="Pfam" id="PF08547"/>
    </source>
</evidence>
<dbReference type="InterPro" id="IPR039131">
    <property type="entry name" value="NDUFAF1"/>
</dbReference>
<dbReference type="AlphaFoldDB" id="A0A7S1VVB5"/>
<dbReference type="Pfam" id="PF08547">
    <property type="entry name" value="CIA30"/>
    <property type="match status" value="1"/>
</dbReference>
<name>A0A7S1VVB5_9STRA</name>
<protein>
    <recommendedName>
        <fullName evidence="2">NADH:ubiquinone oxidoreductase intermediate-associated protein 30 domain-containing protein</fullName>
    </recommendedName>
</protein>
<feature type="region of interest" description="Disordered" evidence="1">
    <location>
        <begin position="332"/>
        <end position="352"/>
    </location>
</feature>
<organism evidence="3">
    <name type="scientific">Skeletonema marinoi</name>
    <dbReference type="NCBI Taxonomy" id="267567"/>
    <lineage>
        <taxon>Eukaryota</taxon>
        <taxon>Sar</taxon>
        <taxon>Stramenopiles</taxon>
        <taxon>Ochrophyta</taxon>
        <taxon>Bacillariophyta</taxon>
        <taxon>Coscinodiscophyceae</taxon>
        <taxon>Thalassiosirophycidae</taxon>
        <taxon>Thalassiosirales</taxon>
        <taxon>Skeletonemataceae</taxon>
        <taxon>Skeletonema</taxon>
        <taxon>Skeletonema marinoi-dohrnii complex</taxon>
    </lineage>
</organism>
<dbReference type="PANTHER" id="PTHR13194">
    <property type="entry name" value="COMPLEX I INTERMEDIATE-ASSOCIATED PROTEIN 30"/>
    <property type="match status" value="1"/>
</dbReference>
<dbReference type="EMBL" id="HBGM01000021">
    <property type="protein sequence ID" value="CAD9312470.1"/>
    <property type="molecule type" value="Transcribed_RNA"/>
</dbReference>